<comment type="caution">
    <text evidence="2">The sequence shown here is derived from an EMBL/GenBank/DDBJ whole genome shotgun (WGS) entry which is preliminary data.</text>
</comment>
<reference evidence="2 3" key="1">
    <citation type="submission" date="2021-06" db="EMBL/GenBank/DDBJ databases">
        <title>Caerostris extrusa draft genome.</title>
        <authorList>
            <person name="Kono N."/>
            <person name="Arakawa K."/>
        </authorList>
    </citation>
    <scope>NUCLEOTIDE SEQUENCE [LARGE SCALE GENOMIC DNA]</scope>
</reference>
<keyword evidence="3" id="KW-1185">Reference proteome</keyword>
<accession>A0AAV4MPC3</accession>
<sequence length="99" mass="11984">MTSESYLHTLKRRQDRKTGDRWTEGGVKYCRRLVKRKVDSTETPDRWTKCGVKYCRRTCQKKSRLQFRLFSHFVHLFLFWRDISPDIKGVRGGRQKSEE</sequence>
<dbReference type="EMBL" id="BPLR01002493">
    <property type="protein sequence ID" value="GIX74281.1"/>
    <property type="molecule type" value="Genomic_DNA"/>
</dbReference>
<evidence type="ECO:0000256" key="1">
    <source>
        <dbReference type="SAM" id="MobiDB-lite"/>
    </source>
</evidence>
<dbReference type="Proteomes" id="UP001054945">
    <property type="component" value="Unassembled WGS sequence"/>
</dbReference>
<evidence type="ECO:0000313" key="2">
    <source>
        <dbReference type="EMBL" id="GIX74281.1"/>
    </source>
</evidence>
<organism evidence="2 3">
    <name type="scientific">Caerostris extrusa</name>
    <name type="common">Bark spider</name>
    <name type="synonym">Caerostris bankana</name>
    <dbReference type="NCBI Taxonomy" id="172846"/>
    <lineage>
        <taxon>Eukaryota</taxon>
        <taxon>Metazoa</taxon>
        <taxon>Ecdysozoa</taxon>
        <taxon>Arthropoda</taxon>
        <taxon>Chelicerata</taxon>
        <taxon>Arachnida</taxon>
        <taxon>Araneae</taxon>
        <taxon>Araneomorphae</taxon>
        <taxon>Entelegynae</taxon>
        <taxon>Araneoidea</taxon>
        <taxon>Araneidae</taxon>
        <taxon>Caerostris</taxon>
    </lineage>
</organism>
<name>A0AAV4MPC3_CAEEX</name>
<gene>
    <name evidence="2" type="ORF">CEXT_705601</name>
</gene>
<proteinExistence type="predicted"/>
<protein>
    <submittedName>
        <fullName evidence="2">Uncharacterized protein</fullName>
    </submittedName>
</protein>
<dbReference type="AlphaFoldDB" id="A0AAV4MPC3"/>
<evidence type="ECO:0000313" key="3">
    <source>
        <dbReference type="Proteomes" id="UP001054945"/>
    </source>
</evidence>
<feature type="region of interest" description="Disordered" evidence="1">
    <location>
        <begin position="1"/>
        <end position="20"/>
    </location>
</feature>